<proteinExistence type="predicted"/>
<gene>
    <name evidence="2" type="ORF">BLCOC_25780</name>
</gene>
<keyword evidence="1" id="KW-1133">Transmembrane helix</keyword>
<accession>A0ABZ0UC77</accession>
<organism evidence="2 3">
    <name type="scientific">Blautia producta</name>
    <dbReference type="NCBI Taxonomy" id="33035"/>
    <lineage>
        <taxon>Bacteria</taxon>
        <taxon>Bacillati</taxon>
        <taxon>Bacillota</taxon>
        <taxon>Clostridia</taxon>
        <taxon>Lachnospirales</taxon>
        <taxon>Lachnospiraceae</taxon>
        <taxon>Blautia</taxon>
    </lineage>
</organism>
<dbReference type="Proteomes" id="UP001325248">
    <property type="component" value="Chromosome"/>
</dbReference>
<keyword evidence="1" id="KW-0812">Transmembrane</keyword>
<keyword evidence="1" id="KW-0472">Membrane</keyword>
<evidence type="ECO:0000313" key="3">
    <source>
        <dbReference type="Proteomes" id="UP001325248"/>
    </source>
</evidence>
<evidence type="ECO:0000313" key="2">
    <source>
        <dbReference type="EMBL" id="WPX74222.1"/>
    </source>
</evidence>
<name>A0ABZ0UC77_9FIRM</name>
<dbReference type="EMBL" id="CP136422">
    <property type="protein sequence ID" value="WPX74222.1"/>
    <property type="molecule type" value="Genomic_DNA"/>
</dbReference>
<reference evidence="2" key="1">
    <citation type="submission" date="2023-10" db="EMBL/GenBank/DDBJ databases">
        <title>Genome sequence of Blautia coccoides DSM 935.</title>
        <authorList>
            <person name="Boeer T."/>
            <person name="Bengelsdorf F.R."/>
            <person name="Daniel R."/>
            <person name="Poehlein A."/>
        </authorList>
    </citation>
    <scope>NUCLEOTIDE SEQUENCE [LARGE SCALE GENOMIC DNA]</scope>
    <source>
        <strain evidence="2">DSM 935</strain>
    </source>
</reference>
<evidence type="ECO:0000256" key="1">
    <source>
        <dbReference type="SAM" id="Phobius"/>
    </source>
</evidence>
<feature type="transmembrane region" description="Helical" evidence="1">
    <location>
        <begin position="36"/>
        <end position="54"/>
    </location>
</feature>
<sequence length="64" mass="7266">MDKKVLKKILFLLSILFTILTFLGTVYVLLNKGQVSAGYAVVPMLWAVLFITTYNKVKKDLKSE</sequence>
<keyword evidence="3" id="KW-1185">Reference proteome</keyword>
<protein>
    <submittedName>
        <fullName evidence="2">Uncharacterized protein</fullName>
    </submittedName>
</protein>
<feature type="transmembrane region" description="Helical" evidence="1">
    <location>
        <begin position="9"/>
        <end position="30"/>
    </location>
</feature>